<keyword evidence="1" id="KW-0560">Oxidoreductase</keyword>
<evidence type="ECO:0000313" key="4">
    <source>
        <dbReference type="EMBL" id="BCJ69300.1"/>
    </source>
</evidence>
<dbReference type="InterPro" id="IPR036661">
    <property type="entry name" value="Luciferase-like_sf"/>
</dbReference>
<dbReference type="Gene3D" id="3.20.20.30">
    <property type="entry name" value="Luciferase-like domain"/>
    <property type="match status" value="1"/>
</dbReference>
<dbReference type="Proteomes" id="UP000680866">
    <property type="component" value="Chromosome"/>
</dbReference>
<sequence>MDFSLFYFADDSTAAGSGRYRLLLDGARFADDSGFRAVWTPERHFHPFGGLYPNPAVTGAAVAAVTTHVQIRAGSVVAPLHDPLRIAEEWSVVDNLSGGRAGVSFASGWHAFDFALAPEAYRDRKRRTLQTLDEVRRLWRGEQRTVRDGAGGTAQVRIFPPPVQSELPVWLTSAGDTETFRAAGRAGAGVLTHLIGQTIDDLAGKVAEYRRTLAEHHPGAPGHVAVMLHTCLGADTEEVRATVREPLLGYLASSAGLVLRSESALAPDLDLSTLDPDDLQFLVAESFDRYFDDRGLFGTAGRARVTVERIRAAGADEIACLIDFGVGVDEVLAGLRHLARLRDEAGARTERPGNALGTGARP</sequence>
<dbReference type="InterPro" id="IPR050766">
    <property type="entry name" value="Bact_Lucif_Oxidored"/>
</dbReference>
<feature type="domain" description="Luciferase-like" evidence="3">
    <location>
        <begin position="1"/>
        <end position="260"/>
    </location>
</feature>
<protein>
    <submittedName>
        <fullName evidence="4">Siderophore biosynthesis protein</fullName>
    </submittedName>
</protein>
<accession>A0A810N8F3</accession>
<keyword evidence="2" id="KW-0503">Monooxygenase</keyword>
<dbReference type="GO" id="GO:0004497">
    <property type="term" value="F:monooxygenase activity"/>
    <property type="evidence" value="ECO:0007669"/>
    <property type="project" value="UniProtKB-KW"/>
</dbReference>
<dbReference type="GO" id="GO:0005829">
    <property type="term" value="C:cytosol"/>
    <property type="evidence" value="ECO:0007669"/>
    <property type="project" value="TreeGrafter"/>
</dbReference>
<evidence type="ECO:0000259" key="3">
    <source>
        <dbReference type="Pfam" id="PF00296"/>
    </source>
</evidence>
<dbReference type="SUPFAM" id="SSF51679">
    <property type="entry name" value="Bacterial luciferase-like"/>
    <property type="match status" value="1"/>
</dbReference>
<dbReference type="InterPro" id="IPR024011">
    <property type="entry name" value="Biosynth_lucif-like_mOase_dom"/>
</dbReference>
<reference evidence="4" key="1">
    <citation type="submission" date="2020-08" db="EMBL/GenBank/DDBJ databases">
        <title>Whole genome shotgun sequence of Polymorphospora rubra NBRC 101157.</title>
        <authorList>
            <person name="Komaki H."/>
            <person name="Tamura T."/>
        </authorList>
    </citation>
    <scope>NUCLEOTIDE SEQUENCE</scope>
    <source>
        <strain evidence="4">NBRC 101157</strain>
    </source>
</reference>
<dbReference type="KEGG" id="pry:Prubr_63210"/>
<dbReference type="PANTHER" id="PTHR30137:SF8">
    <property type="entry name" value="BLR5498 PROTEIN"/>
    <property type="match status" value="1"/>
</dbReference>
<dbReference type="NCBIfam" id="TIGR04020">
    <property type="entry name" value="seco_metab_LLM"/>
    <property type="match status" value="1"/>
</dbReference>
<gene>
    <name evidence="4" type="ORF">Prubr_63210</name>
</gene>
<dbReference type="InterPro" id="IPR011251">
    <property type="entry name" value="Luciferase-like_dom"/>
</dbReference>
<proteinExistence type="predicted"/>
<evidence type="ECO:0000256" key="2">
    <source>
        <dbReference type="ARBA" id="ARBA00023033"/>
    </source>
</evidence>
<dbReference type="GO" id="GO:0016705">
    <property type="term" value="F:oxidoreductase activity, acting on paired donors, with incorporation or reduction of molecular oxygen"/>
    <property type="evidence" value="ECO:0007669"/>
    <property type="project" value="InterPro"/>
</dbReference>
<name>A0A810N8F3_9ACTN</name>
<organism evidence="4 5">
    <name type="scientific">Polymorphospora rubra</name>
    <dbReference type="NCBI Taxonomy" id="338584"/>
    <lineage>
        <taxon>Bacteria</taxon>
        <taxon>Bacillati</taxon>
        <taxon>Actinomycetota</taxon>
        <taxon>Actinomycetes</taxon>
        <taxon>Micromonosporales</taxon>
        <taxon>Micromonosporaceae</taxon>
        <taxon>Polymorphospora</taxon>
    </lineage>
</organism>
<dbReference type="AlphaFoldDB" id="A0A810N8F3"/>
<dbReference type="EMBL" id="AP023359">
    <property type="protein sequence ID" value="BCJ69300.1"/>
    <property type="molecule type" value="Genomic_DNA"/>
</dbReference>
<evidence type="ECO:0000256" key="1">
    <source>
        <dbReference type="ARBA" id="ARBA00023002"/>
    </source>
</evidence>
<dbReference type="RefSeq" id="WP_212818489.1">
    <property type="nucleotide sequence ID" value="NZ_AP023359.1"/>
</dbReference>
<dbReference type="Pfam" id="PF00296">
    <property type="entry name" value="Bac_luciferase"/>
    <property type="match status" value="1"/>
</dbReference>
<evidence type="ECO:0000313" key="5">
    <source>
        <dbReference type="Proteomes" id="UP000680866"/>
    </source>
</evidence>
<keyword evidence="5" id="KW-1185">Reference proteome</keyword>
<dbReference type="PANTHER" id="PTHR30137">
    <property type="entry name" value="LUCIFERASE-LIKE MONOOXYGENASE"/>
    <property type="match status" value="1"/>
</dbReference>